<comment type="function">
    <text evidence="5">Allows the formation of correctly charged Gln-tRNA(Gln) through the transamidation of misacylated Glu-tRNA(Gln) in the mitochondria. The reaction takes place in the presence of glutamine and ATP through an activated gamma-phospho-Glu-tRNA(Gln).</text>
</comment>
<keyword evidence="3 5" id="KW-0067">ATP-binding</keyword>
<sequence length="542" mass="61662">MFIKSLKDCLSKCNVNSRYNTLYAPKRKRIEWKCEIGLEVHVQLLTKSKLFSSGPNKYKIPPNSGVNLFDAAIPGTLPVLNKRAVELAALASFALNCEVNPISMFDRKHYFYPDMPNGYQITQQRMPLAQNGIIEFTVPPPPGKSLYIKTARIKQIQLEQDSGKSLHDVESGETLIDLNRAGIPLIEIVFEPDLYDPEEAGALLKDLCAIFRKCGISSCKMEEGAVRVDANVSVRREGEELGVRTEIKNIGSIRGVVHAANQEVARQIRILERGGKILNQTLGWDAIKREVVVLRDKEEYHDYRFMPEPNLPPLRLIVDENSNRLHERVKNRDSILDVRHLKKQVPMLPQQERTLIIDKYNASGEMAYDIVNIPKLHSHFMNIMNENPERDVKSVHNVLLITYLTTLHRLCRNLGDCDLPSSVLGELADARVDTLTEKGAQVILRQIMEGSRLSVKELINEKNLTVLTDDEIRTLCLDVIDNEPNILTSKKIYKNKVNYILSKVMARSEARAKYLSVLRIVDLTLQEKGLKPDEKKKKRKVE</sequence>
<feature type="domain" description="Asn/Gln amidotransferase" evidence="6">
    <location>
        <begin position="390"/>
        <end position="513"/>
    </location>
</feature>
<accession>A0AAW2IEM3</accession>
<feature type="domain" description="Aspartyl/Glutamyl-tRNA(Gln) amidotransferase subunit B/E catalytic" evidence="7">
    <location>
        <begin position="36"/>
        <end position="316"/>
    </location>
</feature>
<keyword evidence="4 5" id="KW-0648">Protein biosynthesis</keyword>
<dbReference type="PANTHER" id="PTHR11659">
    <property type="entry name" value="GLUTAMYL-TRNA GLN AMIDOTRANSFERASE SUBUNIT B MITOCHONDRIAL AND PROKARYOTIC PET112-RELATED"/>
    <property type="match status" value="1"/>
</dbReference>
<keyword evidence="5" id="KW-0496">Mitochondrion</keyword>
<dbReference type="NCBIfam" id="NF004012">
    <property type="entry name" value="PRK05477.1-2"/>
    <property type="match status" value="1"/>
</dbReference>
<evidence type="ECO:0000256" key="3">
    <source>
        <dbReference type="ARBA" id="ARBA00022840"/>
    </source>
</evidence>
<dbReference type="GO" id="GO:0050567">
    <property type="term" value="F:glutaminyl-tRNA synthase (glutamine-hydrolyzing) activity"/>
    <property type="evidence" value="ECO:0007669"/>
    <property type="project" value="UniProtKB-UniRule"/>
</dbReference>
<keyword evidence="1 5" id="KW-0436">Ligase</keyword>
<dbReference type="Pfam" id="PF02934">
    <property type="entry name" value="GatB_N"/>
    <property type="match status" value="1"/>
</dbReference>
<evidence type="ECO:0000259" key="7">
    <source>
        <dbReference type="Pfam" id="PF02934"/>
    </source>
</evidence>
<evidence type="ECO:0000256" key="2">
    <source>
        <dbReference type="ARBA" id="ARBA00022741"/>
    </source>
</evidence>
<dbReference type="InterPro" id="IPR018027">
    <property type="entry name" value="Asn/Gln_amidotransferase"/>
</dbReference>
<evidence type="ECO:0000256" key="4">
    <source>
        <dbReference type="ARBA" id="ARBA00022917"/>
    </source>
</evidence>
<dbReference type="GO" id="GO:0005739">
    <property type="term" value="C:mitochondrion"/>
    <property type="evidence" value="ECO:0007669"/>
    <property type="project" value="UniProtKB-SubCell"/>
</dbReference>
<dbReference type="SUPFAM" id="SSF55931">
    <property type="entry name" value="Glutamine synthetase/guanido kinase"/>
    <property type="match status" value="1"/>
</dbReference>
<comment type="caution">
    <text evidence="8">The sequence shown here is derived from an EMBL/GenBank/DDBJ whole genome shotgun (WGS) entry which is preliminary data.</text>
</comment>
<evidence type="ECO:0000259" key="6">
    <source>
        <dbReference type="Pfam" id="PF02637"/>
    </source>
</evidence>
<gene>
    <name evidence="8" type="ORF">PYX00_001655</name>
</gene>
<name>A0AAW2IEM3_9NEOP</name>
<comment type="subcellular location">
    <subcellularLocation>
        <location evidence="5">Mitochondrion</location>
    </subcellularLocation>
</comment>
<dbReference type="GO" id="GO:0032543">
    <property type="term" value="P:mitochondrial translation"/>
    <property type="evidence" value="ECO:0007669"/>
    <property type="project" value="UniProtKB-UniRule"/>
</dbReference>
<evidence type="ECO:0000256" key="5">
    <source>
        <dbReference type="HAMAP-Rule" id="MF_03147"/>
    </source>
</evidence>
<dbReference type="NCBIfam" id="TIGR00133">
    <property type="entry name" value="gatB"/>
    <property type="match status" value="1"/>
</dbReference>
<dbReference type="Pfam" id="PF02637">
    <property type="entry name" value="GatB_Yqey"/>
    <property type="match status" value="1"/>
</dbReference>
<dbReference type="GO" id="GO:0030956">
    <property type="term" value="C:glutamyl-tRNA(Gln) amidotransferase complex"/>
    <property type="evidence" value="ECO:0007669"/>
    <property type="project" value="UniProtKB-UniRule"/>
</dbReference>
<dbReference type="GO" id="GO:0070681">
    <property type="term" value="P:glutaminyl-tRNAGln biosynthesis via transamidation"/>
    <property type="evidence" value="ECO:0007669"/>
    <property type="project" value="UniProtKB-UniRule"/>
</dbReference>
<evidence type="ECO:0000256" key="1">
    <source>
        <dbReference type="ARBA" id="ARBA00022598"/>
    </source>
</evidence>
<comment type="similarity">
    <text evidence="5">Belongs to the GatB/GatE family. GatB subfamily.</text>
</comment>
<comment type="catalytic activity">
    <reaction evidence="5">
        <text>L-glutamyl-tRNA(Gln) + L-glutamine + ATP + H2O = L-glutaminyl-tRNA(Gln) + L-glutamate + ADP + phosphate + H(+)</text>
        <dbReference type="Rhea" id="RHEA:17521"/>
        <dbReference type="Rhea" id="RHEA-COMP:9681"/>
        <dbReference type="Rhea" id="RHEA-COMP:9684"/>
        <dbReference type="ChEBI" id="CHEBI:15377"/>
        <dbReference type="ChEBI" id="CHEBI:15378"/>
        <dbReference type="ChEBI" id="CHEBI:29985"/>
        <dbReference type="ChEBI" id="CHEBI:30616"/>
        <dbReference type="ChEBI" id="CHEBI:43474"/>
        <dbReference type="ChEBI" id="CHEBI:58359"/>
        <dbReference type="ChEBI" id="CHEBI:78520"/>
        <dbReference type="ChEBI" id="CHEBI:78521"/>
        <dbReference type="ChEBI" id="CHEBI:456216"/>
    </reaction>
</comment>
<dbReference type="InterPro" id="IPR004413">
    <property type="entry name" value="GatB"/>
</dbReference>
<dbReference type="AlphaFoldDB" id="A0AAW2IEM3"/>
<comment type="subunit">
    <text evidence="5">Subunit of the heterotrimeric GatCAB amidotransferase (AdT) complex, composed of A, B and C subunits.</text>
</comment>
<proteinExistence type="inferred from homology"/>
<reference evidence="8" key="1">
    <citation type="journal article" date="2024" name="Gigascience">
        <title>Chromosome-level genome of the poultry shaft louse Menopon gallinae provides insight into the host-switching and adaptive evolution of parasitic lice.</title>
        <authorList>
            <person name="Xu Y."/>
            <person name="Ma L."/>
            <person name="Liu S."/>
            <person name="Liang Y."/>
            <person name="Liu Q."/>
            <person name="He Z."/>
            <person name="Tian L."/>
            <person name="Duan Y."/>
            <person name="Cai W."/>
            <person name="Li H."/>
            <person name="Song F."/>
        </authorList>
    </citation>
    <scope>NUCLEOTIDE SEQUENCE</scope>
    <source>
        <strain evidence="8">Cailab_2023a</strain>
    </source>
</reference>
<dbReference type="GO" id="GO:0005524">
    <property type="term" value="F:ATP binding"/>
    <property type="evidence" value="ECO:0007669"/>
    <property type="project" value="UniProtKB-KW"/>
</dbReference>
<dbReference type="InterPro" id="IPR014746">
    <property type="entry name" value="Gln_synth/guanido_kin_cat_dom"/>
</dbReference>
<dbReference type="EC" id="6.3.5.-" evidence="5"/>
<protein>
    <recommendedName>
        <fullName evidence="5">Glutamyl-tRNA(Gln) amidotransferase subunit B, mitochondrial</fullName>
        <shortName evidence="5">Glu-AdT subunit B</shortName>
        <ecNumber evidence="5">6.3.5.-</ecNumber>
    </recommendedName>
</protein>
<dbReference type="InterPro" id="IPR006075">
    <property type="entry name" value="Asn/Gln-tRNA_Trfase_suB/E_cat"/>
</dbReference>
<evidence type="ECO:0000313" key="8">
    <source>
        <dbReference type="EMBL" id="KAL0280326.1"/>
    </source>
</evidence>
<keyword evidence="2 5" id="KW-0547">Nucleotide-binding</keyword>
<dbReference type="PANTHER" id="PTHR11659:SF0">
    <property type="entry name" value="GLUTAMYL-TRNA(GLN) AMIDOTRANSFERASE SUBUNIT B, MITOCHONDRIAL"/>
    <property type="match status" value="1"/>
</dbReference>
<dbReference type="HAMAP" id="MF_00121">
    <property type="entry name" value="GatB"/>
    <property type="match status" value="1"/>
</dbReference>
<dbReference type="EMBL" id="JARGDH010000001">
    <property type="protein sequence ID" value="KAL0280326.1"/>
    <property type="molecule type" value="Genomic_DNA"/>
</dbReference>
<dbReference type="InterPro" id="IPR017959">
    <property type="entry name" value="Asn/Gln-tRNA_amidoTrfase_suB/E"/>
</dbReference>
<organism evidence="8">
    <name type="scientific">Menopon gallinae</name>
    <name type="common">poultry shaft louse</name>
    <dbReference type="NCBI Taxonomy" id="328185"/>
    <lineage>
        <taxon>Eukaryota</taxon>
        <taxon>Metazoa</taxon>
        <taxon>Ecdysozoa</taxon>
        <taxon>Arthropoda</taxon>
        <taxon>Hexapoda</taxon>
        <taxon>Insecta</taxon>
        <taxon>Pterygota</taxon>
        <taxon>Neoptera</taxon>
        <taxon>Paraneoptera</taxon>
        <taxon>Psocodea</taxon>
        <taxon>Troctomorpha</taxon>
        <taxon>Phthiraptera</taxon>
        <taxon>Amblycera</taxon>
        <taxon>Menoponidae</taxon>
        <taxon>Menopon</taxon>
    </lineage>
</organism>